<evidence type="ECO:0000256" key="3">
    <source>
        <dbReference type="ARBA" id="ARBA00022692"/>
    </source>
</evidence>
<dbReference type="RefSeq" id="WP_165400381.1">
    <property type="nucleotide sequence ID" value="NZ_SGXD01000006.1"/>
</dbReference>
<keyword evidence="4 6" id="KW-1133">Transmembrane helix</keyword>
<dbReference type="InterPro" id="IPR018076">
    <property type="entry name" value="T2SS_GspF_dom"/>
</dbReference>
<keyword evidence="3 6" id="KW-0812">Transmembrane</keyword>
<dbReference type="Proteomes" id="UP000293638">
    <property type="component" value="Unassembled WGS sequence"/>
</dbReference>
<evidence type="ECO:0000313" key="9">
    <source>
        <dbReference type="Proteomes" id="UP000293638"/>
    </source>
</evidence>
<evidence type="ECO:0000256" key="2">
    <source>
        <dbReference type="ARBA" id="ARBA00022475"/>
    </source>
</evidence>
<organism evidence="8 9">
    <name type="scientific">Motilibacter rhizosphaerae</name>
    <dbReference type="NCBI Taxonomy" id="598652"/>
    <lineage>
        <taxon>Bacteria</taxon>
        <taxon>Bacillati</taxon>
        <taxon>Actinomycetota</taxon>
        <taxon>Actinomycetes</taxon>
        <taxon>Motilibacterales</taxon>
        <taxon>Motilibacteraceae</taxon>
        <taxon>Motilibacter</taxon>
    </lineage>
</organism>
<reference evidence="8 9" key="1">
    <citation type="submission" date="2019-02" db="EMBL/GenBank/DDBJ databases">
        <title>Genomic Encyclopedia of Type Strains, Phase IV (KMG-IV): sequencing the most valuable type-strain genomes for metagenomic binning, comparative biology and taxonomic classification.</title>
        <authorList>
            <person name="Goeker M."/>
        </authorList>
    </citation>
    <scope>NUCLEOTIDE SEQUENCE [LARGE SCALE GENOMIC DNA]</scope>
    <source>
        <strain evidence="8 9">DSM 45622</strain>
    </source>
</reference>
<keyword evidence="2" id="KW-1003">Cell membrane</keyword>
<gene>
    <name evidence="8" type="ORF">EV189_3743</name>
</gene>
<dbReference type="AlphaFoldDB" id="A0A4Q7NA67"/>
<evidence type="ECO:0000313" key="8">
    <source>
        <dbReference type="EMBL" id="RZS79390.1"/>
    </source>
</evidence>
<dbReference type="Pfam" id="PF00482">
    <property type="entry name" value="T2SSF"/>
    <property type="match status" value="1"/>
</dbReference>
<evidence type="ECO:0000259" key="7">
    <source>
        <dbReference type="Pfam" id="PF00482"/>
    </source>
</evidence>
<evidence type="ECO:0000256" key="6">
    <source>
        <dbReference type="SAM" id="Phobius"/>
    </source>
</evidence>
<comment type="caution">
    <text evidence="8">The sequence shown here is derived from an EMBL/GenBank/DDBJ whole genome shotgun (WGS) entry which is preliminary data.</text>
</comment>
<evidence type="ECO:0000256" key="5">
    <source>
        <dbReference type="ARBA" id="ARBA00023136"/>
    </source>
</evidence>
<comment type="subcellular location">
    <subcellularLocation>
        <location evidence="1">Cell membrane</location>
        <topology evidence="1">Multi-pass membrane protein</topology>
    </subcellularLocation>
</comment>
<protein>
    <submittedName>
        <fullName evidence="8">Type II secretion system (T2SS) protein F</fullName>
    </submittedName>
</protein>
<name>A0A4Q7NA67_9ACTN</name>
<evidence type="ECO:0000256" key="1">
    <source>
        <dbReference type="ARBA" id="ARBA00004651"/>
    </source>
</evidence>
<keyword evidence="5 6" id="KW-0472">Membrane</keyword>
<evidence type="ECO:0000256" key="4">
    <source>
        <dbReference type="ARBA" id="ARBA00022989"/>
    </source>
</evidence>
<dbReference type="PANTHER" id="PTHR35007:SF3">
    <property type="entry name" value="POSSIBLE CONSERVED ALANINE RICH MEMBRANE PROTEIN"/>
    <property type="match status" value="1"/>
</dbReference>
<feature type="transmembrane region" description="Helical" evidence="6">
    <location>
        <begin position="211"/>
        <end position="233"/>
    </location>
</feature>
<feature type="domain" description="Type II secretion system protein GspF" evidence="7">
    <location>
        <begin position="106"/>
        <end position="227"/>
    </location>
</feature>
<keyword evidence="9" id="KW-1185">Reference proteome</keyword>
<dbReference type="EMBL" id="SGXD01000006">
    <property type="protein sequence ID" value="RZS79390.1"/>
    <property type="molecule type" value="Genomic_DNA"/>
</dbReference>
<accession>A0A4Q7NA67</accession>
<proteinExistence type="predicted"/>
<dbReference type="PANTHER" id="PTHR35007">
    <property type="entry name" value="INTEGRAL MEMBRANE PROTEIN-RELATED"/>
    <property type="match status" value="1"/>
</dbReference>
<sequence length="241" mass="24250">MSALPLVAGAAAGALVLVAAAPDGRRRLRTLPPPAPAAPSARRPRASGDLRALLPWVVAPVPALLRPDAAHLLLGLLAAACLRRVLAARREPPPRLADLDELAVVLDVLVACLRSGAPLGRALGAASGAGHGPTAGRLRSAGSALGLGAPPEEVAALLAEHALLRPLASVLTGGAGEGVPVADAVAQVAEQVRRERAARATAEVRRLGTRLALPLTGCFLPAFLLVAVVPAVVRTGLSLLA</sequence>
<dbReference type="GO" id="GO:0005886">
    <property type="term" value="C:plasma membrane"/>
    <property type="evidence" value="ECO:0007669"/>
    <property type="project" value="UniProtKB-SubCell"/>
</dbReference>